<dbReference type="InterPro" id="IPR000326">
    <property type="entry name" value="PAP2/HPO"/>
</dbReference>
<proteinExistence type="inferred from homology"/>
<dbReference type="PANTHER" id="PTHR10165">
    <property type="entry name" value="LIPID PHOSPHATE PHOSPHATASE"/>
    <property type="match status" value="1"/>
</dbReference>
<keyword evidence="4 7" id="KW-1133">Transmembrane helix</keyword>
<dbReference type="InterPro" id="IPR036938">
    <property type="entry name" value="PAP2/HPO_sf"/>
</dbReference>
<gene>
    <name evidence="9" type="primary">dpp1</name>
    <name evidence="9" type="ORF">A0H81_04252</name>
</gene>
<feature type="region of interest" description="Disordered" evidence="6">
    <location>
        <begin position="1"/>
        <end position="39"/>
    </location>
</feature>
<sequence>MSYHPLHDPDDIPLQLVSQPQSHNDNPTGMNSSLEDYSPSSRVMSNRWRWRLVRSYGPDWVITIALAATFFLLDYVPGFKRDFSLEDTSLRHTYAVHERVPPLALYMICGVAPFVLQARDQLAHYSLLSYTLAVLLGLSITGAITQFSKITVGRPRPDVIARCIPIAGAADPPLGLSTAAICTQTDSAIMRDGWRSFPSGHASLSFAGLGFLSFYLAGKLHLFDQRGHTPKAWLAVAPLSGAALVAISRTMDYRHHWHDVLAGSLLGLVVSYFSYRQFYPSLASELSHYPYPHVFKRGGDILPTHRCPPLSSAPLTQIEQQGYQQDYRDHNRDSLANDDLIQDTLSTEAPRQAKDGVTA</sequence>
<comment type="subcellular location">
    <subcellularLocation>
        <location evidence="1">Membrane</location>
        <topology evidence="1">Multi-pass membrane protein</topology>
    </subcellularLocation>
</comment>
<dbReference type="CDD" id="cd03390">
    <property type="entry name" value="PAP2_containing_1_like"/>
    <property type="match status" value="1"/>
</dbReference>
<dbReference type="AlphaFoldDB" id="A0A1C7MHN8"/>
<dbReference type="GO" id="GO:0006644">
    <property type="term" value="P:phospholipid metabolic process"/>
    <property type="evidence" value="ECO:0007669"/>
    <property type="project" value="InterPro"/>
</dbReference>
<dbReference type="InterPro" id="IPR043216">
    <property type="entry name" value="PAP-like"/>
</dbReference>
<dbReference type="GO" id="GO:0046839">
    <property type="term" value="P:phospholipid dephosphorylation"/>
    <property type="evidence" value="ECO:0007669"/>
    <property type="project" value="TreeGrafter"/>
</dbReference>
<feature type="domain" description="Phosphatidic acid phosphatase type 2/haloperoxidase" evidence="8">
    <location>
        <begin position="131"/>
        <end position="275"/>
    </location>
</feature>
<dbReference type="Gene3D" id="1.20.144.10">
    <property type="entry name" value="Phosphatidic acid phosphatase type 2/haloperoxidase"/>
    <property type="match status" value="1"/>
</dbReference>
<evidence type="ECO:0000256" key="6">
    <source>
        <dbReference type="SAM" id="MobiDB-lite"/>
    </source>
</evidence>
<evidence type="ECO:0000256" key="5">
    <source>
        <dbReference type="ARBA" id="ARBA00023136"/>
    </source>
</evidence>
<dbReference type="EMBL" id="LUGG01000004">
    <property type="protein sequence ID" value="OBZ75896.1"/>
    <property type="molecule type" value="Genomic_DNA"/>
</dbReference>
<feature type="transmembrane region" description="Helical" evidence="7">
    <location>
        <begin position="128"/>
        <end position="147"/>
    </location>
</feature>
<comment type="similarity">
    <text evidence="2">Belongs to the PA-phosphatase related phosphoesterase family.</text>
</comment>
<organism evidence="9 10">
    <name type="scientific">Grifola frondosa</name>
    <name type="common">Maitake</name>
    <name type="synonym">Polyporus frondosus</name>
    <dbReference type="NCBI Taxonomy" id="5627"/>
    <lineage>
        <taxon>Eukaryota</taxon>
        <taxon>Fungi</taxon>
        <taxon>Dikarya</taxon>
        <taxon>Basidiomycota</taxon>
        <taxon>Agaricomycotina</taxon>
        <taxon>Agaricomycetes</taxon>
        <taxon>Polyporales</taxon>
        <taxon>Grifolaceae</taxon>
        <taxon>Grifola</taxon>
    </lineage>
</organism>
<dbReference type="OMA" id="GPMIIFV"/>
<dbReference type="GO" id="GO:0016020">
    <property type="term" value="C:membrane"/>
    <property type="evidence" value="ECO:0007669"/>
    <property type="project" value="UniProtKB-SubCell"/>
</dbReference>
<dbReference type="SMART" id="SM00014">
    <property type="entry name" value="acidPPc"/>
    <property type="match status" value="1"/>
</dbReference>
<dbReference type="STRING" id="5627.A0A1C7MHN8"/>
<evidence type="ECO:0000256" key="3">
    <source>
        <dbReference type="ARBA" id="ARBA00022692"/>
    </source>
</evidence>
<reference evidence="9 10" key="1">
    <citation type="submission" date="2016-03" db="EMBL/GenBank/DDBJ databases">
        <title>Whole genome sequencing of Grifola frondosa 9006-11.</title>
        <authorList>
            <person name="Min B."/>
            <person name="Park H."/>
            <person name="Kim J.-G."/>
            <person name="Cho H."/>
            <person name="Oh Y.-L."/>
            <person name="Kong W.-S."/>
            <person name="Choi I.-G."/>
        </authorList>
    </citation>
    <scope>NUCLEOTIDE SEQUENCE [LARGE SCALE GENOMIC DNA]</scope>
    <source>
        <strain evidence="9 10">9006-11</strain>
    </source>
</reference>
<dbReference type="GO" id="GO:0008195">
    <property type="term" value="F:phosphatidate phosphatase activity"/>
    <property type="evidence" value="ECO:0007669"/>
    <property type="project" value="TreeGrafter"/>
</dbReference>
<accession>A0A1C7MHN8</accession>
<protein>
    <submittedName>
        <fullName evidence="9">Putative diacylglycerol pyrophosphate phosphatase 1</fullName>
    </submittedName>
</protein>
<evidence type="ECO:0000313" key="10">
    <source>
        <dbReference type="Proteomes" id="UP000092993"/>
    </source>
</evidence>
<dbReference type="SUPFAM" id="SSF48317">
    <property type="entry name" value="Acid phosphatase/Vanadium-dependent haloperoxidase"/>
    <property type="match status" value="1"/>
</dbReference>
<name>A0A1C7MHN8_GRIFR</name>
<evidence type="ECO:0000256" key="4">
    <source>
        <dbReference type="ARBA" id="ARBA00022989"/>
    </source>
</evidence>
<dbReference type="OrthoDB" id="8907274at2759"/>
<keyword evidence="5 7" id="KW-0472">Membrane</keyword>
<evidence type="ECO:0000256" key="7">
    <source>
        <dbReference type="SAM" id="Phobius"/>
    </source>
</evidence>
<evidence type="ECO:0000259" key="8">
    <source>
        <dbReference type="SMART" id="SM00014"/>
    </source>
</evidence>
<comment type="caution">
    <text evidence="9">The sequence shown here is derived from an EMBL/GenBank/DDBJ whole genome shotgun (WGS) entry which is preliminary data.</text>
</comment>
<feature type="transmembrane region" description="Helical" evidence="7">
    <location>
        <begin position="99"/>
        <end position="116"/>
    </location>
</feature>
<keyword evidence="3 7" id="KW-0812">Transmembrane</keyword>
<keyword evidence="10" id="KW-1185">Reference proteome</keyword>
<feature type="transmembrane region" description="Helical" evidence="7">
    <location>
        <begin position="200"/>
        <end position="220"/>
    </location>
</feature>
<feature type="compositionally biased region" description="Basic and acidic residues" evidence="6">
    <location>
        <begin position="1"/>
        <end position="10"/>
    </location>
</feature>
<dbReference type="PANTHER" id="PTHR10165:SF35">
    <property type="entry name" value="RE23632P"/>
    <property type="match status" value="1"/>
</dbReference>
<dbReference type="Pfam" id="PF01569">
    <property type="entry name" value="PAP2"/>
    <property type="match status" value="1"/>
</dbReference>
<feature type="compositionally biased region" description="Polar residues" evidence="6">
    <location>
        <begin position="16"/>
        <end position="39"/>
    </location>
</feature>
<feature type="transmembrane region" description="Helical" evidence="7">
    <location>
        <begin position="60"/>
        <end position="79"/>
    </location>
</feature>
<dbReference type="Proteomes" id="UP000092993">
    <property type="component" value="Unassembled WGS sequence"/>
</dbReference>
<feature type="transmembrane region" description="Helical" evidence="7">
    <location>
        <begin position="232"/>
        <end position="251"/>
    </location>
</feature>
<evidence type="ECO:0000313" key="9">
    <source>
        <dbReference type="EMBL" id="OBZ75896.1"/>
    </source>
</evidence>
<evidence type="ECO:0000256" key="1">
    <source>
        <dbReference type="ARBA" id="ARBA00004141"/>
    </source>
</evidence>
<evidence type="ECO:0000256" key="2">
    <source>
        <dbReference type="ARBA" id="ARBA00008816"/>
    </source>
</evidence>